<keyword evidence="10" id="KW-1185">Reference proteome</keyword>
<feature type="transmembrane region" description="Helical" evidence="7">
    <location>
        <begin position="155"/>
        <end position="174"/>
    </location>
</feature>
<keyword evidence="5 7" id="KW-1133">Transmembrane helix</keyword>
<proteinExistence type="inferred from homology"/>
<dbReference type="InterPro" id="IPR000515">
    <property type="entry name" value="MetI-like"/>
</dbReference>
<keyword evidence="2 7" id="KW-0813">Transport</keyword>
<comment type="similarity">
    <text evidence="7">Belongs to the binding-protein-dependent transport system permease family.</text>
</comment>
<comment type="subcellular location">
    <subcellularLocation>
        <location evidence="1 7">Cell membrane</location>
        <topology evidence="1 7">Multi-pass membrane protein</topology>
    </subcellularLocation>
</comment>
<organism evidence="9 10">
    <name type="scientific">Kitasatospora cinereorecta</name>
    <dbReference type="NCBI Taxonomy" id="285560"/>
    <lineage>
        <taxon>Bacteria</taxon>
        <taxon>Bacillati</taxon>
        <taxon>Actinomycetota</taxon>
        <taxon>Actinomycetes</taxon>
        <taxon>Kitasatosporales</taxon>
        <taxon>Streptomycetaceae</taxon>
        <taxon>Kitasatospora</taxon>
    </lineage>
</organism>
<evidence type="ECO:0000313" key="9">
    <source>
        <dbReference type="EMBL" id="MFC5647229.1"/>
    </source>
</evidence>
<dbReference type="EMBL" id="JBHSOC010000143">
    <property type="protein sequence ID" value="MFC5647229.1"/>
    <property type="molecule type" value="Genomic_DNA"/>
</dbReference>
<feature type="transmembrane region" description="Helical" evidence="7">
    <location>
        <begin position="186"/>
        <end position="206"/>
    </location>
</feature>
<dbReference type="Gene3D" id="1.10.3720.10">
    <property type="entry name" value="MetI-like"/>
    <property type="match status" value="1"/>
</dbReference>
<name>A0ABW0VR02_9ACTN</name>
<feature type="transmembrane region" description="Helical" evidence="7">
    <location>
        <begin position="295"/>
        <end position="319"/>
    </location>
</feature>
<feature type="transmembrane region" description="Helical" evidence="7">
    <location>
        <begin position="263"/>
        <end position="283"/>
    </location>
</feature>
<evidence type="ECO:0000256" key="7">
    <source>
        <dbReference type="RuleBase" id="RU363032"/>
    </source>
</evidence>
<evidence type="ECO:0000256" key="4">
    <source>
        <dbReference type="ARBA" id="ARBA00022692"/>
    </source>
</evidence>
<dbReference type="RefSeq" id="WP_346145857.1">
    <property type="nucleotide sequence ID" value="NZ_BAAAUA010000024.1"/>
</dbReference>
<feature type="transmembrane region" description="Helical" evidence="7">
    <location>
        <begin position="111"/>
        <end position="134"/>
    </location>
</feature>
<keyword evidence="3" id="KW-1003">Cell membrane</keyword>
<dbReference type="InterPro" id="IPR045621">
    <property type="entry name" value="BPD_transp_1_N"/>
</dbReference>
<dbReference type="Pfam" id="PF00528">
    <property type="entry name" value="BPD_transp_1"/>
    <property type="match status" value="1"/>
</dbReference>
<comment type="caution">
    <text evidence="9">The sequence shown here is derived from an EMBL/GenBank/DDBJ whole genome shotgun (WGS) entry which is preliminary data.</text>
</comment>
<keyword evidence="4 7" id="KW-0812">Transmembrane</keyword>
<evidence type="ECO:0000256" key="3">
    <source>
        <dbReference type="ARBA" id="ARBA00022475"/>
    </source>
</evidence>
<dbReference type="PANTHER" id="PTHR43163:SF6">
    <property type="entry name" value="DIPEPTIDE TRANSPORT SYSTEM PERMEASE PROTEIN DPPB-RELATED"/>
    <property type="match status" value="1"/>
</dbReference>
<protein>
    <submittedName>
        <fullName evidence="9">ABC transporter permease</fullName>
    </submittedName>
</protein>
<gene>
    <name evidence="9" type="ORF">ACFPZF_38575</name>
</gene>
<reference evidence="10" key="1">
    <citation type="journal article" date="2019" name="Int. J. Syst. Evol. Microbiol.">
        <title>The Global Catalogue of Microorganisms (GCM) 10K type strain sequencing project: providing services to taxonomists for standard genome sequencing and annotation.</title>
        <authorList>
            <consortium name="The Broad Institute Genomics Platform"/>
            <consortium name="The Broad Institute Genome Sequencing Center for Infectious Disease"/>
            <person name="Wu L."/>
            <person name="Ma J."/>
        </authorList>
    </citation>
    <scope>NUCLEOTIDE SEQUENCE [LARGE SCALE GENOMIC DNA]</scope>
    <source>
        <strain evidence="10">CGMCC 4.1622</strain>
    </source>
</reference>
<evidence type="ECO:0000256" key="6">
    <source>
        <dbReference type="ARBA" id="ARBA00023136"/>
    </source>
</evidence>
<evidence type="ECO:0000256" key="1">
    <source>
        <dbReference type="ARBA" id="ARBA00004651"/>
    </source>
</evidence>
<feature type="transmembrane region" description="Helical" evidence="7">
    <location>
        <begin position="9"/>
        <end position="27"/>
    </location>
</feature>
<dbReference type="Proteomes" id="UP001596066">
    <property type="component" value="Unassembled WGS sequence"/>
</dbReference>
<feature type="domain" description="ABC transmembrane type-1" evidence="8">
    <location>
        <begin position="107"/>
        <end position="316"/>
    </location>
</feature>
<sequence>MLRFLTRRALGAIVILFLLVLLTYLAVMSLPVDQAMLNCPKGCSPQQLATVRHNMGLDKSNFEQVLDYVKGLFVGASHGADGFCNAPCLGYSQSRHQFVIDVIMDNYPATIMLALGGSVCFLVIGVTLGMVSAWKQGSLFDTIASSFSQLGQSTQIFFVAPLAMALFVTNLHWLDKPGYTPFTEDPISSITGMILPWLVLSIIFWSNYTRQVRSLMIEQLSEDHIRAARAKGMSNRYVWWRYALRGAMAPIVTIFGLDLGVVLSGAVITEVSFGIHGLGMLAVKSVTAQDTQLELGVLLFSAAAILVFNIVVDAAYGLLDPRVRIG</sequence>
<accession>A0ABW0VR02</accession>
<dbReference type="SUPFAM" id="SSF161098">
    <property type="entry name" value="MetI-like"/>
    <property type="match status" value="1"/>
</dbReference>
<evidence type="ECO:0000259" key="8">
    <source>
        <dbReference type="PROSITE" id="PS50928"/>
    </source>
</evidence>
<dbReference type="PROSITE" id="PS50928">
    <property type="entry name" value="ABC_TM1"/>
    <property type="match status" value="1"/>
</dbReference>
<dbReference type="InterPro" id="IPR035906">
    <property type="entry name" value="MetI-like_sf"/>
</dbReference>
<evidence type="ECO:0000256" key="2">
    <source>
        <dbReference type="ARBA" id="ARBA00022448"/>
    </source>
</evidence>
<evidence type="ECO:0000313" key="10">
    <source>
        <dbReference type="Proteomes" id="UP001596066"/>
    </source>
</evidence>
<dbReference type="PANTHER" id="PTHR43163">
    <property type="entry name" value="DIPEPTIDE TRANSPORT SYSTEM PERMEASE PROTEIN DPPB-RELATED"/>
    <property type="match status" value="1"/>
</dbReference>
<evidence type="ECO:0000256" key="5">
    <source>
        <dbReference type="ARBA" id="ARBA00022989"/>
    </source>
</evidence>
<dbReference type="CDD" id="cd06261">
    <property type="entry name" value="TM_PBP2"/>
    <property type="match status" value="1"/>
</dbReference>
<dbReference type="Pfam" id="PF19300">
    <property type="entry name" value="BPD_transp_1_N"/>
    <property type="match status" value="1"/>
</dbReference>
<feature type="transmembrane region" description="Helical" evidence="7">
    <location>
        <begin position="239"/>
        <end position="257"/>
    </location>
</feature>
<keyword evidence="6 7" id="KW-0472">Membrane</keyword>